<dbReference type="OrthoDB" id="3555686at2"/>
<keyword evidence="3" id="KW-1185">Reference proteome</keyword>
<proteinExistence type="predicted"/>
<sequence length="55" mass="6295">MTLRPASPWRPYETDEFPPDCEVSSETISKALVEFLDTGKRSLSVVWQQGDDSEY</sequence>
<dbReference type="Pfam" id="PF14430">
    <property type="entry name" value="Imm1"/>
    <property type="match status" value="1"/>
</dbReference>
<protein>
    <submittedName>
        <fullName evidence="2">Uncharacterized protein</fullName>
    </submittedName>
</protein>
<dbReference type="EMBL" id="VJWX01000001">
    <property type="protein sequence ID" value="TVT62957.1"/>
    <property type="molecule type" value="Genomic_DNA"/>
</dbReference>
<comment type="caution">
    <text evidence="2">The sequence shown here is derived from an EMBL/GenBank/DDBJ whole genome shotgun (WGS) entry which is preliminary data.</text>
</comment>
<evidence type="ECO:0000313" key="2">
    <source>
        <dbReference type="EMBL" id="TVT62957.1"/>
    </source>
</evidence>
<dbReference type="InterPro" id="IPR025680">
    <property type="entry name" value="DddI"/>
</dbReference>
<dbReference type="Proteomes" id="UP000320011">
    <property type="component" value="Unassembled WGS sequence"/>
</dbReference>
<accession>A0A558DPN0</accession>
<dbReference type="AlphaFoldDB" id="A0A558DPN0"/>
<gene>
    <name evidence="2" type="ORF">FNH05_00165</name>
</gene>
<feature type="region of interest" description="Disordered" evidence="1">
    <location>
        <begin position="1"/>
        <end position="21"/>
    </location>
</feature>
<name>A0A558DPN0_9PSEU</name>
<evidence type="ECO:0000256" key="1">
    <source>
        <dbReference type="SAM" id="MobiDB-lite"/>
    </source>
</evidence>
<reference evidence="2 3" key="2">
    <citation type="submission" date="2019-08" db="EMBL/GenBank/DDBJ databases">
        <title>Amycolatopsis acidicola sp. nov., isolated from peat swamp forest soil.</title>
        <authorList>
            <person name="Srisuk N."/>
        </authorList>
    </citation>
    <scope>NUCLEOTIDE SEQUENCE [LARGE SCALE GENOMIC DNA]</scope>
    <source>
        <strain evidence="2 3">TBRC 6029</strain>
    </source>
</reference>
<evidence type="ECO:0000313" key="3">
    <source>
        <dbReference type="Proteomes" id="UP000320011"/>
    </source>
</evidence>
<dbReference type="RefSeq" id="WP_144584664.1">
    <property type="nucleotide sequence ID" value="NZ_VJWX01000001.1"/>
</dbReference>
<reference evidence="2 3" key="1">
    <citation type="submission" date="2019-07" db="EMBL/GenBank/DDBJ databases">
        <authorList>
            <person name="Duangmal K."/>
            <person name="Teo W.F.A."/>
        </authorList>
    </citation>
    <scope>NUCLEOTIDE SEQUENCE [LARGE SCALE GENOMIC DNA]</scope>
    <source>
        <strain evidence="2 3">TBRC 6029</strain>
    </source>
</reference>
<organism evidence="2 3">
    <name type="scientific">Amycolatopsis rhizosphaerae</name>
    <dbReference type="NCBI Taxonomy" id="2053003"/>
    <lineage>
        <taxon>Bacteria</taxon>
        <taxon>Bacillati</taxon>
        <taxon>Actinomycetota</taxon>
        <taxon>Actinomycetes</taxon>
        <taxon>Pseudonocardiales</taxon>
        <taxon>Pseudonocardiaceae</taxon>
        <taxon>Amycolatopsis</taxon>
    </lineage>
</organism>